<evidence type="ECO:0000259" key="7">
    <source>
        <dbReference type="SMART" id="SM01049"/>
    </source>
</evidence>
<dbReference type="InterPro" id="IPR033480">
    <property type="entry name" value="sCache_2"/>
</dbReference>
<name>A0A1I7LRY0_9BURK</name>
<reference evidence="9" key="1">
    <citation type="submission" date="2016-10" db="EMBL/GenBank/DDBJ databases">
        <authorList>
            <person name="Varghese N."/>
            <person name="Submissions S."/>
        </authorList>
    </citation>
    <scope>NUCLEOTIDE SEQUENCE [LARGE SCALE GENOMIC DNA]</scope>
    <source>
        <strain evidence="9">CGMCC 1.11014</strain>
    </source>
</reference>
<evidence type="ECO:0000256" key="5">
    <source>
        <dbReference type="ARBA" id="ARBA00023136"/>
    </source>
</evidence>
<accession>A0A1I7LRY0</accession>
<keyword evidence="9" id="KW-1185">Reference proteome</keyword>
<comment type="subcellular location">
    <subcellularLocation>
        <location evidence="1">Cell membrane</location>
        <topology evidence="1">Multi-pass membrane protein</topology>
    </subcellularLocation>
</comment>
<sequence>MQLNPMVFSALTVAVLACQAPASAAGLGTAEQAVTLVKKGIAHIKAHGKDKAFADINQPDGAFKDRDLYVIVIDLNGRMLASAGNARMVGKDVSQIKDANGKTFVKVALDTAKASGKSWTDYMWPNPSSNVIEAKTTYLEVMGDVAVGCGVYK</sequence>
<gene>
    <name evidence="8" type="ORF">SAMN05216552_103631</name>
</gene>
<dbReference type="EMBL" id="FPBO01000036">
    <property type="protein sequence ID" value="SFV12445.1"/>
    <property type="molecule type" value="Genomic_DNA"/>
</dbReference>
<dbReference type="Pfam" id="PF17200">
    <property type="entry name" value="sCache_2"/>
    <property type="match status" value="1"/>
</dbReference>
<keyword evidence="4" id="KW-1133">Transmembrane helix</keyword>
<keyword evidence="6" id="KW-0732">Signal</keyword>
<evidence type="ECO:0000256" key="3">
    <source>
        <dbReference type="ARBA" id="ARBA00022692"/>
    </source>
</evidence>
<feature type="domain" description="Single Cache" evidence="7">
    <location>
        <begin position="31"/>
        <end position="106"/>
    </location>
</feature>
<evidence type="ECO:0000256" key="2">
    <source>
        <dbReference type="ARBA" id="ARBA00022475"/>
    </source>
</evidence>
<organism evidence="8 9">
    <name type="scientific">Pseudoduganella namucuonensis</name>
    <dbReference type="NCBI Taxonomy" id="1035707"/>
    <lineage>
        <taxon>Bacteria</taxon>
        <taxon>Pseudomonadati</taxon>
        <taxon>Pseudomonadota</taxon>
        <taxon>Betaproteobacteria</taxon>
        <taxon>Burkholderiales</taxon>
        <taxon>Oxalobacteraceae</taxon>
        <taxon>Telluria group</taxon>
        <taxon>Pseudoduganella</taxon>
    </lineage>
</organism>
<dbReference type="STRING" id="1035707.SAMN05216552_103631"/>
<dbReference type="RefSeq" id="WP_229490819.1">
    <property type="nucleotide sequence ID" value="NZ_FPBO01000036.1"/>
</dbReference>
<evidence type="ECO:0000256" key="6">
    <source>
        <dbReference type="SAM" id="SignalP"/>
    </source>
</evidence>
<feature type="signal peptide" evidence="6">
    <location>
        <begin position="1"/>
        <end position="24"/>
    </location>
</feature>
<protein>
    <submittedName>
        <fullName evidence="8">Single Cache domain 2-containing protein</fullName>
    </submittedName>
</protein>
<evidence type="ECO:0000313" key="8">
    <source>
        <dbReference type="EMBL" id="SFV12445.1"/>
    </source>
</evidence>
<dbReference type="SMART" id="SM01049">
    <property type="entry name" value="Cache_2"/>
    <property type="match status" value="1"/>
</dbReference>
<keyword evidence="3" id="KW-0812">Transmembrane</keyword>
<evidence type="ECO:0000256" key="1">
    <source>
        <dbReference type="ARBA" id="ARBA00004651"/>
    </source>
</evidence>
<keyword evidence="5" id="KW-0472">Membrane</keyword>
<dbReference type="AlphaFoldDB" id="A0A1I7LRY0"/>
<keyword evidence="2" id="KW-1003">Cell membrane</keyword>
<dbReference type="GO" id="GO:0005886">
    <property type="term" value="C:plasma membrane"/>
    <property type="evidence" value="ECO:0007669"/>
    <property type="project" value="UniProtKB-SubCell"/>
</dbReference>
<evidence type="ECO:0000256" key="4">
    <source>
        <dbReference type="ARBA" id="ARBA00022989"/>
    </source>
</evidence>
<evidence type="ECO:0000313" key="9">
    <source>
        <dbReference type="Proteomes" id="UP000199391"/>
    </source>
</evidence>
<dbReference type="Proteomes" id="UP000199391">
    <property type="component" value="Unassembled WGS sequence"/>
</dbReference>
<dbReference type="Gene3D" id="3.30.450.20">
    <property type="entry name" value="PAS domain"/>
    <property type="match status" value="1"/>
</dbReference>
<feature type="chain" id="PRO_5011659747" evidence="6">
    <location>
        <begin position="25"/>
        <end position="153"/>
    </location>
</feature>
<proteinExistence type="predicted"/>